<reference evidence="4" key="1">
    <citation type="submission" date="2020-05" db="EMBL/GenBank/DDBJ databases">
        <title>Phylogenomic resolution of chytrid fungi.</title>
        <authorList>
            <person name="Stajich J.E."/>
            <person name="Amses K."/>
            <person name="Simmons R."/>
            <person name="Seto K."/>
            <person name="Myers J."/>
            <person name="Bonds A."/>
            <person name="Quandt C.A."/>
            <person name="Barry K."/>
            <person name="Liu P."/>
            <person name="Grigoriev I."/>
            <person name="Longcore J.E."/>
            <person name="James T.Y."/>
        </authorList>
    </citation>
    <scope>NUCLEOTIDE SEQUENCE</scope>
    <source>
        <strain evidence="4">JEL0379</strain>
    </source>
</reference>
<protein>
    <recommendedName>
        <fullName evidence="6">Ankyrin</fullName>
    </recommendedName>
</protein>
<dbReference type="Proteomes" id="UP001212152">
    <property type="component" value="Unassembled WGS sequence"/>
</dbReference>
<evidence type="ECO:0000313" key="5">
    <source>
        <dbReference type="Proteomes" id="UP001212152"/>
    </source>
</evidence>
<accession>A0AAD5XNP9</accession>
<dbReference type="InterPro" id="IPR002110">
    <property type="entry name" value="Ankyrin_rpt"/>
</dbReference>
<dbReference type="SUPFAM" id="SSF48403">
    <property type="entry name" value="Ankyrin repeat"/>
    <property type="match status" value="1"/>
</dbReference>
<evidence type="ECO:0000256" key="2">
    <source>
        <dbReference type="ARBA" id="ARBA00023043"/>
    </source>
</evidence>
<dbReference type="InterPro" id="IPR036770">
    <property type="entry name" value="Ankyrin_rpt-contain_sf"/>
</dbReference>
<keyword evidence="2 3" id="KW-0040">ANK repeat</keyword>
<dbReference type="Pfam" id="PF13857">
    <property type="entry name" value="Ank_5"/>
    <property type="match status" value="1"/>
</dbReference>
<keyword evidence="5" id="KW-1185">Reference proteome</keyword>
<name>A0AAD5XNP9_9FUNG</name>
<evidence type="ECO:0000313" key="4">
    <source>
        <dbReference type="EMBL" id="KAJ3174782.1"/>
    </source>
</evidence>
<dbReference type="PROSITE" id="PS50297">
    <property type="entry name" value="ANK_REP_REGION"/>
    <property type="match status" value="1"/>
</dbReference>
<comment type="caution">
    <text evidence="4">The sequence shown here is derived from an EMBL/GenBank/DDBJ whole genome shotgun (WGS) entry which is preliminary data.</text>
</comment>
<evidence type="ECO:0000256" key="1">
    <source>
        <dbReference type="ARBA" id="ARBA00022737"/>
    </source>
</evidence>
<evidence type="ECO:0000256" key="3">
    <source>
        <dbReference type="PROSITE-ProRule" id="PRU00023"/>
    </source>
</evidence>
<feature type="repeat" description="ANK" evidence="3">
    <location>
        <begin position="48"/>
        <end position="81"/>
    </location>
</feature>
<keyword evidence="1" id="KW-0677">Repeat</keyword>
<proteinExistence type="predicted"/>
<dbReference type="PROSITE" id="PS50088">
    <property type="entry name" value="ANK_REPEAT"/>
    <property type="match status" value="1"/>
</dbReference>
<evidence type="ECO:0008006" key="6">
    <source>
        <dbReference type="Google" id="ProtNLM"/>
    </source>
</evidence>
<dbReference type="EMBL" id="JADGJQ010000060">
    <property type="protein sequence ID" value="KAJ3174782.1"/>
    <property type="molecule type" value="Genomic_DNA"/>
</dbReference>
<sequence>MPALVVPQTDNTNVWIAAADGRIDLVEHFLKTGGPNGTPLSPNVKDDSGYTPLHAAAAYSNILLIDLLVSTYGSDVNITDEDGDTPLHVCETVEAARRLKELGADTNLKNDDGKRAIDSAYEEERDDIVEYLKEFCPDFAAQPREDSDASTLAHTLQERLAESGLAVEPTEGSADSVTVSLEQIVAGLQNGTISAEELMAGMQSGTTSPDAAGDGSNANM</sequence>
<gene>
    <name evidence="4" type="ORF">HDU87_006898</name>
</gene>
<organism evidence="4 5">
    <name type="scientific">Geranomyces variabilis</name>
    <dbReference type="NCBI Taxonomy" id="109894"/>
    <lineage>
        <taxon>Eukaryota</taxon>
        <taxon>Fungi</taxon>
        <taxon>Fungi incertae sedis</taxon>
        <taxon>Chytridiomycota</taxon>
        <taxon>Chytridiomycota incertae sedis</taxon>
        <taxon>Chytridiomycetes</taxon>
        <taxon>Spizellomycetales</taxon>
        <taxon>Powellomycetaceae</taxon>
        <taxon>Geranomyces</taxon>
    </lineage>
</organism>
<dbReference type="SMART" id="SM00248">
    <property type="entry name" value="ANK"/>
    <property type="match status" value="4"/>
</dbReference>
<dbReference type="PANTHER" id="PTHR24171">
    <property type="entry name" value="ANKYRIN REPEAT DOMAIN-CONTAINING PROTEIN 39-RELATED"/>
    <property type="match status" value="1"/>
</dbReference>
<dbReference type="AlphaFoldDB" id="A0AAD5XNP9"/>
<dbReference type="Gene3D" id="1.25.40.20">
    <property type="entry name" value="Ankyrin repeat-containing domain"/>
    <property type="match status" value="1"/>
</dbReference>